<dbReference type="InterPro" id="IPR002560">
    <property type="entry name" value="Transposase_DDE"/>
</dbReference>
<evidence type="ECO:0000259" key="1">
    <source>
        <dbReference type="Pfam" id="PF01610"/>
    </source>
</evidence>
<comment type="caution">
    <text evidence="2">The sequence shown here is derived from an EMBL/GenBank/DDBJ whole genome shotgun (WGS) entry which is preliminary data.</text>
</comment>
<dbReference type="Pfam" id="PF01610">
    <property type="entry name" value="DDE_Tnp_ISL3"/>
    <property type="match status" value="1"/>
</dbReference>
<proteinExistence type="predicted"/>
<protein>
    <submittedName>
        <fullName evidence="2">Transposase</fullName>
    </submittedName>
</protein>
<organism evidence="2 3">
    <name type="scientific">Siminovitchia thermophila</name>
    <dbReference type="NCBI Taxonomy" id="1245522"/>
    <lineage>
        <taxon>Bacteria</taxon>
        <taxon>Bacillati</taxon>
        <taxon>Bacillota</taxon>
        <taxon>Bacilli</taxon>
        <taxon>Bacillales</taxon>
        <taxon>Bacillaceae</taxon>
        <taxon>Siminovitchia</taxon>
    </lineage>
</organism>
<sequence>MDFYRKVEQDGIPEFEKAIRTFKNWQTEVLNSFLLKWFFGEN</sequence>
<gene>
    <name evidence="2" type="ORF">JOC94_002151</name>
</gene>
<dbReference type="EMBL" id="JAFBFH010000012">
    <property type="protein sequence ID" value="MBM7715179.1"/>
    <property type="molecule type" value="Genomic_DNA"/>
</dbReference>
<dbReference type="Proteomes" id="UP000823485">
    <property type="component" value="Unassembled WGS sequence"/>
</dbReference>
<feature type="domain" description="Transposase IS204/IS1001/IS1096/IS1165 DDE" evidence="1">
    <location>
        <begin position="2"/>
        <end position="34"/>
    </location>
</feature>
<reference evidence="2 3" key="1">
    <citation type="submission" date="2021-01" db="EMBL/GenBank/DDBJ databases">
        <title>Genomic Encyclopedia of Type Strains, Phase IV (KMG-IV): sequencing the most valuable type-strain genomes for metagenomic binning, comparative biology and taxonomic classification.</title>
        <authorList>
            <person name="Goeker M."/>
        </authorList>
    </citation>
    <scope>NUCLEOTIDE SEQUENCE [LARGE SCALE GENOMIC DNA]</scope>
    <source>
        <strain evidence="2 3">DSM 105453</strain>
    </source>
</reference>
<keyword evidence="3" id="KW-1185">Reference proteome</keyword>
<name>A0ABS2R7R5_9BACI</name>
<evidence type="ECO:0000313" key="2">
    <source>
        <dbReference type="EMBL" id="MBM7715179.1"/>
    </source>
</evidence>
<evidence type="ECO:0000313" key="3">
    <source>
        <dbReference type="Proteomes" id="UP000823485"/>
    </source>
</evidence>
<accession>A0ABS2R7R5</accession>